<dbReference type="AlphaFoldDB" id="A0AAW0Y7S6"/>
<dbReference type="InterPro" id="IPR016187">
    <property type="entry name" value="CTDL_fold"/>
</dbReference>
<comment type="caution">
    <text evidence="1">The sequence shown here is derived from an EMBL/GenBank/DDBJ whole genome shotgun (WGS) entry which is preliminary data.</text>
</comment>
<proteinExistence type="predicted"/>
<dbReference type="SUPFAM" id="SSF56436">
    <property type="entry name" value="C-type lectin-like"/>
    <property type="match status" value="1"/>
</dbReference>
<name>A0AAW0Y7S6_CHEQU</name>
<organism evidence="1 2">
    <name type="scientific">Cherax quadricarinatus</name>
    <name type="common">Australian red claw crayfish</name>
    <dbReference type="NCBI Taxonomy" id="27406"/>
    <lineage>
        <taxon>Eukaryota</taxon>
        <taxon>Metazoa</taxon>
        <taxon>Ecdysozoa</taxon>
        <taxon>Arthropoda</taxon>
        <taxon>Crustacea</taxon>
        <taxon>Multicrustacea</taxon>
        <taxon>Malacostraca</taxon>
        <taxon>Eumalacostraca</taxon>
        <taxon>Eucarida</taxon>
        <taxon>Decapoda</taxon>
        <taxon>Pleocyemata</taxon>
        <taxon>Astacidea</taxon>
        <taxon>Parastacoidea</taxon>
        <taxon>Parastacidae</taxon>
        <taxon>Cherax</taxon>
    </lineage>
</organism>
<evidence type="ECO:0000313" key="1">
    <source>
        <dbReference type="EMBL" id="KAK8748869.1"/>
    </source>
</evidence>
<feature type="non-terminal residue" evidence="1">
    <location>
        <position position="137"/>
    </location>
</feature>
<feature type="non-terminal residue" evidence="1">
    <location>
        <position position="1"/>
    </location>
</feature>
<evidence type="ECO:0000313" key="2">
    <source>
        <dbReference type="Proteomes" id="UP001445076"/>
    </source>
</evidence>
<keyword evidence="2" id="KW-1185">Reference proteome</keyword>
<dbReference type="Proteomes" id="UP001445076">
    <property type="component" value="Unassembled WGS sequence"/>
</dbReference>
<dbReference type="EMBL" id="JARKIK010000011">
    <property type="protein sequence ID" value="KAK8748869.1"/>
    <property type="molecule type" value="Genomic_DNA"/>
</dbReference>
<protein>
    <submittedName>
        <fullName evidence="1">Uncharacterized protein</fullName>
    </submittedName>
</protein>
<accession>A0AAW0Y7S6</accession>
<dbReference type="Gene3D" id="3.10.100.10">
    <property type="entry name" value="Mannose-Binding Protein A, subunit A"/>
    <property type="match status" value="1"/>
</dbReference>
<reference evidence="1 2" key="1">
    <citation type="journal article" date="2024" name="BMC Genomics">
        <title>Genome assembly of redclaw crayfish (Cherax quadricarinatus) provides insights into its immune adaptation and hypoxia tolerance.</title>
        <authorList>
            <person name="Liu Z."/>
            <person name="Zheng J."/>
            <person name="Li H."/>
            <person name="Fang K."/>
            <person name="Wang S."/>
            <person name="He J."/>
            <person name="Zhou D."/>
            <person name="Weng S."/>
            <person name="Chi M."/>
            <person name="Gu Z."/>
            <person name="He J."/>
            <person name="Li F."/>
            <person name="Wang M."/>
        </authorList>
    </citation>
    <scope>NUCLEOTIDE SEQUENCE [LARGE SCALE GENOMIC DNA]</scope>
    <source>
        <strain evidence="1">ZL_2023a</strain>
    </source>
</reference>
<gene>
    <name evidence="1" type="ORF">OTU49_016039</name>
</gene>
<dbReference type="InterPro" id="IPR016186">
    <property type="entry name" value="C-type_lectin-like/link_sf"/>
</dbReference>
<sequence length="137" mass="16184">ARNNWWGFNTSVAVSGRIHDRTDDETLLRVDYSQWKLNNYSLLHGCEPGYTRVGDACYLYVGAPVTHEEAKAFCKKDNASLPFLQKWYWDVQYWIFDQQPEYLWEYDMVWVQHLDVISGCAAFVYRQVRSVDCNLNL</sequence>